<dbReference type="EnsemblMetazoa" id="CapteT202836">
    <property type="protein sequence ID" value="CapteP202836"/>
    <property type="gene ID" value="CapteG202836"/>
</dbReference>
<name>R7T4T5_CAPTE</name>
<evidence type="ECO:0000313" key="3">
    <source>
        <dbReference type="Proteomes" id="UP000014760"/>
    </source>
</evidence>
<dbReference type="PANTHER" id="PTHR35385:SF2">
    <property type="entry name" value="PROTEIN B, PUTATIVE-RELATED"/>
    <property type="match status" value="1"/>
</dbReference>
<organism evidence="1">
    <name type="scientific">Capitella teleta</name>
    <name type="common">Polychaete worm</name>
    <dbReference type="NCBI Taxonomy" id="283909"/>
    <lineage>
        <taxon>Eukaryota</taxon>
        <taxon>Metazoa</taxon>
        <taxon>Spiralia</taxon>
        <taxon>Lophotrochozoa</taxon>
        <taxon>Annelida</taxon>
        <taxon>Polychaeta</taxon>
        <taxon>Sedentaria</taxon>
        <taxon>Scolecida</taxon>
        <taxon>Capitellidae</taxon>
        <taxon>Capitella</taxon>
    </lineage>
</organism>
<gene>
    <name evidence="1" type="ORF">CAPTEDRAFT_202836</name>
</gene>
<reference evidence="3" key="1">
    <citation type="submission" date="2012-12" db="EMBL/GenBank/DDBJ databases">
        <authorList>
            <person name="Hellsten U."/>
            <person name="Grimwood J."/>
            <person name="Chapman J.A."/>
            <person name="Shapiro H."/>
            <person name="Aerts A."/>
            <person name="Otillar R.P."/>
            <person name="Terry A.Y."/>
            <person name="Boore J.L."/>
            <person name="Simakov O."/>
            <person name="Marletaz F."/>
            <person name="Cho S.-J."/>
            <person name="Edsinger-Gonzales E."/>
            <person name="Havlak P."/>
            <person name="Kuo D.-H."/>
            <person name="Larsson T."/>
            <person name="Lv J."/>
            <person name="Arendt D."/>
            <person name="Savage R."/>
            <person name="Osoegawa K."/>
            <person name="de Jong P."/>
            <person name="Lindberg D.R."/>
            <person name="Seaver E.C."/>
            <person name="Weisblat D.A."/>
            <person name="Putnam N.H."/>
            <person name="Grigoriev I.V."/>
            <person name="Rokhsar D.S."/>
        </authorList>
    </citation>
    <scope>NUCLEOTIDE SEQUENCE</scope>
    <source>
        <strain evidence="3">I ESC-2004</strain>
    </source>
</reference>
<dbReference type="PANTHER" id="PTHR35385">
    <property type="entry name" value="PROTEIN B, PUTATIVE-RELATED-RELATED"/>
    <property type="match status" value="1"/>
</dbReference>
<evidence type="ECO:0000313" key="2">
    <source>
        <dbReference type="EnsemblMetazoa" id="CapteP202836"/>
    </source>
</evidence>
<sequence length="146" mass="16853">MAAFHKCDICSPFFDEELINASLKDVLPNSYIYCICCFEIREAGFTTEIRLAAHTKEKFLKWRSQFEEFSLIKTTYPNCGGKIDFKEDYRCQHNTRQHSDAVNSKNSSKNTKCPMTLKVAIARDPTTYRCRSSDKHLPLLPSVDKN</sequence>
<dbReference type="OMA" id="ERFPYMP"/>
<dbReference type="EMBL" id="AMQN01015574">
    <property type="status" value="NOT_ANNOTATED_CDS"/>
    <property type="molecule type" value="Genomic_DNA"/>
</dbReference>
<protein>
    <submittedName>
        <fullName evidence="1 2">Uncharacterized protein</fullName>
    </submittedName>
</protein>
<dbReference type="AlphaFoldDB" id="R7T4T5"/>
<reference evidence="2" key="3">
    <citation type="submission" date="2015-06" db="UniProtKB">
        <authorList>
            <consortium name="EnsemblMetazoa"/>
        </authorList>
    </citation>
    <scope>IDENTIFICATION</scope>
</reference>
<dbReference type="Proteomes" id="UP000014760">
    <property type="component" value="Unassembled WGS sequence"/>
</dbReference>
<keyword evidence="3" id="KW-1185">Reference proteome</keyword>
<evidence type="ECO:0000313" key="1">
    <source>
        <dbReference type="EMBL" id="ELT87983.1"/>
    </source>
</evidence>
<dbReference type="EMBL" id="KB312031">
    <property type="protein sequence ID" value="ELT87983.1"/>
    <property type="molecule type" value="Genomic_DNA"/>
</dbReference>
<accession>R7T4T5</accession>
<dbReference type="HOGENOM" id="CLU_1779221_0_0_1"/>
<proteinExistence type="predicted"/>
<reference evidence="1 3" key="2">
    <citation type="journal article" date="2013" name="Nature">
        <title>Insights into bilaterian evolution from three spiralian genomes.</title>
        <authorList>
            <person name="Simakov O."/>
            <person name="Marletaz F."/>
            <person name="Cho S.J."/>
            <person name="Edsinger-Gonzales E."/>
            <person name="Havlak P."/>
            <person name="Hellsten U."/>
            <person name="Kuo D.H."/>
            <person name="Larsson T."/>
            <person name="Lv J."/>
            <person name="Arendt D."/>
            <person name="Savage R."/>
            <person name="Osoegawa K."/>
            <person name="de Jong P."/>
            <person name="Grimwood J."/>
            <person name="Chapman J.A."/>
            <person name="Shapiro H."/>
            <person name="Aerts A."/>
            <person name="Otillar R.P."/>
            <person name="Terry A.Y."/>
            <person name="Boore J.L."/>
            <person name="Grigoriev I.V."/>
            <person name="Lindberg D.R."/>
            <person name="Seaver E.C."/>
            <person name="Weisblat D.A."/>
            <person name="Putnam N.H."/>
            <person name="Rokhsar D.S."/>
        </authorList>
    </citation>
    <scope>NUCLEOTIDE SEQUENCE</scope>
    <source>
        <strain evidence="1 3">I ESC-2004</strain>
    </source>
</reference>